<protein>
    <recommendedName>
        <fullName evidence="1">YMC020W-like alpha/beta hydrolase domain-containing protein</fullName>
    </recommendedName>
</protein>
<dbReference type="PANTHER" id="PTHR47349">
    <property type="entry name" value="CHROMOSOME 8, WHOLE GENOME SHOTGUN SEQUENCE"/>
    <property type="match status" value="1"/>
</dbReference>
<dbReference type="InterPro" id="IPR058934">
    <property type="entry name" value="YMC020W-like"/>
</dbReference>
<dbReference type="PANTHER" id="PTHR47349:SF1">
    <property type="entry name" value="AER328WP"/>
    <property type="match status" value="1"/>
</dbReference>
<dbReference type="InterPro" id="IPR058933">
    <property type="entry name" value="YMC020W-like_ab_hydrolase"/>
</dbReference>
<evidence type="ECO:0000313" key="2">
    <source>
        <dbReference type="EMBL" id="CRZ01837.1"/>
    </source>
</evidence>
<proteinExistence type="predicted"/>
<evidence type="ECO:0000259" key="1">
    <source>
        <dbReference type="Pfam" id="PF26147"/>
    </source>
</evidence>
<dbReference type="Pfam" id="PF26147">
    <property type="entry name" value="AB_HYDROLASE_YMC0-YMC35"/>
    <property type="match status" value="1"/>
</dbReference>
<organism evidence="2">
    <name type="scientific">Spongospora subterranea</name>
    <dbReference type="NCBI Taxonomy" id="70186"/>
    <lineage>
        <taxon>Eukaryota</taxon>
        <taxon>Sar</taxon>
        <taxon>Rhizaria</taxon>
        <taxon>Endomyxa</taxon>
        <taxon>Phytomyxea</taxon>
        <taxon>Plasmodiophorida</taxon>
        <taxon>Plasmodiophoridae</taxon>
        <taxon>Spongospora</taxon>
    </lineage>
</organism>
<feature type="domain" description="YMC020W-like alpha/beta hydrolase" evidence="1">
    <location>
        <begin position="53"/>
        <end position="337"/>
    </location>
</feature>
<sequence length="375" mass="41508">MVSGEALSVRLRPRSRLIAPGYRRQPARPVVQSDSVIARLQTYLLSIGPFRSPSPRPIRKVLVIGIHGWAVLGGRMFSWSPSTMSMSLARSMGAAVRQRLAVSDQNAIDLTHISLFGHGLVDSRLNDYLLEHLPEYERSIRECDALLVAAHSQGVVLAGLLMEALLDQGWIAPGRQSHLGLLCMAGVHHGPFPDLPTDQFPATTELFSLGHPYAAVASRSLHAITRLLTAQVRIIAICAYMDSVVPLFSSAIHSVTSHPNLLRAIYTTDESDGFPVRLVAFCLEWRNLRSEQSDLLPHLSGFYRGSFFDRRGSHTTIHEERGVYDLAAEWVLSAPVAASNTDQAESALAQHTSAHWAIYLNDAFYYSDLNTYFIR</sequence>
<dbReference type="AlphaFoldDB" id="A0A0H5QJN9"/>
<reference evidence="2" key="1">
    <citation type="submission" date="2015-04" db="EMBL/GenBank/DDBJ databases">
        <title>The genome sequence of the plant pathogenic Rhizarian Plasmodiophora brassicae reveals insights in its biotrophic life cycle and the origin of chitin synthesis.</title>
        <authorList>
            <person name="Schwelm A."/>
            <person name="Fogelqvist J."/>
            <person name="Knaust A."/>
            <person name="Julke S."/>
            <person name="Lilja T."/>
            <person name="Dhandapani V."/>
            <person name="Bonilla-Rosso G."/>
            <person name="Karlsson M."/>
            <person name="Shevchenko A."/>
            <person name="Choi S.R."/>
            <person name="Kim H.G."/>
            <person name="Park J.Y."/>
            <person name="Lim Y.P."/>
            <person name="Ludwig-Muller J."/>
            <person name="Dixelius C."/>
        </authorList>
    </citation>
    <scope>NUCLEOTIDE SEQUENCE</scope>
    <source>
        <tissue evidence="2">Potato root galls</tissue>
    </source>
</reference>
<name>A0A0H5QJN9_9EUKA</name>
<accession>A0A0H5QJN9</accession>
<dbReference type="EMBL" id="HACM01001395">
    <property type="protein sequence ID" value="CRZ01837.1"/>
    <property type="molecule type" value="Transcribed_RNA"/>
</dbReference>